<feature type="chain" id="PRO_5010690564" evidence="6">
    <location>
        <begin position="23"/>
        <end position="236"/>
    </location>
</feature>
<dbReference type="Pfam" id="PF09864">
    <property type="entry name" value="MliC"/>
    <property type="match status" value="1"/>
</dbReference>
<dbReference type="PROSITE" id="PS51257">
    <property type="entry name" value="PROKAR_LIPOPROTEIN"/>
    <property type="match status" value="1"/>
</dbReference>
<accession>A0A1W1GVZ7</accession>
<evidence type="ECO:0000256" key="1">
    <source>
        <dbReference type="ARBA" id="ARBA00022729"/>
    </source>
</evidence>
<dbReference type="InterPro" id="IPR018660">
    <property type="entry name" value="MliC"/>
</dbReference>
<dbReference type="Proteomes" id="UP000191133">
    <property type="component" value="Unassembled WGS sequence"/>
</dbReference>
<dbReference type="AlphaFoldDB" id="A0A1W1GVZ7"/>
<gene>
    <name evidence="8" type="ORF">SAMN04488690_1212</name>
</gene>
<keyword evidence="2" id="KW-0472">Membrane</keyword>
<evidence type="ECO:0000313" key="9">
    <source>
        <dbReference type="Proteomes" id="UP000191133"/>
    </source>
</evidence>
<dbReference type="SUPFAM" id="SSF141488">
    <property type="entry name" value="YdhA-like"/>
    <property type="match status" value="1"/>
</dbReference>
<proteinExistence type="predicted"/>
<dbReference type="RefSeq" id="WP_059064097.1">
    <property type="nucleotide sequence ID" value="NZ_CVIV01000018.1"/>
</dbReference>
<evidence type="ECO:0000256" key="6">
    <source>
        <dbReference type="SAM" id="SignalP"/>
    </source>
</evidence>
<dbReference type="InterPro" id="IPR036328">
    <property type="entry name" value="MliC_sf"/>
</dbReference>
<feature type="domain" description="C-type lysozyme inhibitor" evidence="7">
    <location>
        <begin position="59"/>
        <end position="123"/>
    </location>
</feature>
<dbReference type="EMBL" id="FWEU01000001">
    <property type="protein sequence ID" value="SLM23519.1"/>
    <property type="molecule type" value="Genomic_DNA"/>
</dbReference>
<name>A0A1W1GVZ7_9GAMM</name>
<reference evidence="9" key="1">
    <citation type="submission" date="2016-10" db="EMBL/GenBank/DDBJ databases">
        <authorList>
            <person name="Varghese N."/>
            <person name="Submissions S."/>
        </authorList>
    </citation>
    <scope>NUCLEOTIDE SEQUENCE [LARGE SCALE GENOMIC DNA]</scope>
    <source>
        <strain evidence="9">92MFCol6.1</strain>
    </source>
</reference>
<sequence>MRVIPSLLAASLGLALSACQPAQTPAASNAGDAAATPAPAPVAADADGGGKGAGNENLYRCGDLDVRATFNGEDAATVVIGGRSFAMSSERAASGAKYGDGKGNSFWTRGSDEALLSLKGEADRECGAVEATEGDGSAGNAAFRATGNEPGWLAVVDGDTPGLQVDVDYGERRFTVAKPTEGADGWVGKAADGTDIKLSFQRTTCQDGMSGETFEAKAMLAVGTRQYHGCGNFGGK</sequence>
<organism evidence="8 9">
    <name type="scientific">Stenotrophomonas indicatrix</name>
    <dbReference type="NCBI Taxonomy" id="2045451"/>
    <lineage>
        <taxon>Bacteria</taxon>
        <taxon>Pseudomonadati</taxon>
        <taxon>Pseudomonadota</taxon>
        <taxon>Gammaproteobacteria</taxon>
        <taxon>Lysobacterales</taxon>
        <taxon>Lysobacteraceae</taxon>
        <taxon>Stenotrophomonas</taxon>
    </lineage>
</organism>
<feature type="region of interest" description="Disordered" evidence="5">
    <location>
        <begin position="25"/>
        <end position="49"/>
    </location>
</feature>
<evidence type="ECO:0000256" key="4">
    <source>
        <dbReference type="ARBA" id="ARBA00023288"/>
    </source>
</evidence>
<protein>
    <submittedName>
        <fullName evidence="8">Membrane-bound inhibitor of C-type lysozyme</fullName>
    </submittedName>
</protein>
<evidence type="ECO:0000313" key="8">
    <source>
        <dbReference type="EMBL" id="SLM23519.1"/>
    </source>
</evidence>
<keyword evidence="3" id="KW-0564">Palmitate</keyword>
<evidence type="ECO:0000256" key="2">
    <source>
        <dbReference type="ARBA" id="ARBA00023136"/>
    </source>
</evidence>
<keyword evidence="1 6" id="KW-0732">Signal</keyword>
<evidence type="ECO:0000259" key="7">
    <source>
        <dbReference type="Pfam" id="PF09864"/>
    </source>
</evidence>
<feature type="signal peptide" evidence="6">
    <location>
        <begin position="1"/>
        <end position="22"/>
    </location>
</feature>
<evidence type="ECO:0000256" key="5">
    <source>
        <dbReference type="SAM" id="MobiDB-lite"/>
    </source>
</evidence>
<evidence type="ECO:0000256" key="3">
    <source>
        <dbReference type="ARBA" id="ARBA00023139"/>
    </source>
</evidence>
<feature type="compositionally biased region" description="Low complexity" evidence="5">
    <location>
        <begin position="25"/>
        <end position="46"/>
    </location>
</feature>
<keyword evidence="4" id="KW-0449">Lipoprotein</keyword>
<dbReference type="Gene3D" id="2.40.128.200">
    <property type="match status" value="1"/>
</dbReference>